<evidence type="ECO:0008006" key="4">
    <source>
        <dbReference type="Google" id="ProtNLM"/>
    </source>
</evidence>
<name>A0A127JZB7_9BURK</name>
<evidence type="ECO:0000256" key="1">
    <source>
        <dbReference type="SAM" id="SignalP"/>
    </source>
</evidence>
<dbReference type="AlphaFoldDB" id="A0A127JZB7"/>
<dbReference type="InterPro" id="IPR028082">
    <property type="entry name" value="Peripla_BP_I"/>
</dbReference>
<gene>
    <name evidence="2" type="ORF">UC35_06900</name>
</gene>
<evidence type="ECO:0000313" key="2">
    <source>
        <dbReference type="EMBL" id="AMO25300.1"/>
    </source>
</evidence>
<evidence type="ECO:0000313" key="3">
    <source>
        <dbReference type="Proteomes" id="UP000070433"/>
    </source>
</evidence>
<accession>A0A127JZB7</accession>
<dbReference type="PANTHER" id="PTHR35271:SF1">
    <property type="entry name" value="ABC TRANSPORTER, SUBSTRATE-BINDING LIPOPROTEIN"/>
    <property type="match status" value="1"/>
</dbReference>
<reference evidence="2 3" key="1">
    <citation type="journal article" date="2014" name="Int. J. Syst. Evol. Microbiol.">
        <title>Ramlibacter solisilvae sp. nov., isolated from forest soil, and emended description of the genus Ramlibacter.</title>
        <authorList>
            <person name="Lee H.J."/>
            <person name="Lee S.H."/>
            <person name="Lee S.S."/>
            <person name="Lee J.S."/>
            <person name="Kim Y."/>
            <person name="Kim S.C."/>
            <person name="Jeon C.O."/>
        </authorList>
    </citation>
    <scope>NUCLEOTIDE SEQUENCE [LARGE SCALE GENOMIC DNA]</scope>
    <source>
        <strain evidence="2 3">5-10</strain>
    </source>
</reference>
<dbReference type="Gene3D" id="3.40.50.2300">
    <property type="match status" value="2"/>
</dbReference>
<keyword evidence="3" id="KW-1185">Reference proteome</keyword>
<proteinExistence type="predicted"/>
<keyword evidence="1" id="KW-0732">Signal</keyword>
<sequence>MSRRYLVALPAALWLPAALAQQARPLTVGVLVNGAAGTPLAARVRDLLQDAFTALGYGPERVALKFSHADGKLERLPALARELAAAGVDMIFALGGPASRAAADATSTIPVVFSIVTDPVALRLVDSMQAPGRNVTGVTNLDRGQATAQMQLLKEAAPLVSRVAVLSDADIPGSDKDGHAPIDRDNLQAAQGAGLAATVIKLKGPTPDLDAAFAALAKEGTQAIIALEVPVVLFHRERIARLASSHRMVSLFPGGTSDAGGVLTFGTTVMDTWKRMPAIADRIVKGTPPATIPVETVMRRELVVNTKAASEIGLTLPQQLIARADKRLD</sequence>
<dbReference type="InterPro" id="IPR007487">
    <property type="entry name" value="ABC_transpt-TYRBP-like"/>
</dbReference>
<dbReference type="SUPFAM" id="SSF53822">
    <property type="entry name" value="Periplasmic binding protein-like I"/>
    <property type="match status" value="1"/>
</dbReference>
<feature type="signal peptide" evidence="1">
    <location>
        <begin position="1"/>
        <end position="20"/>
    </location>
</feature>
<dbReference type="Pfam" id="PF04392">
    <property type="entry name" value="ABC_sub_bind"/>
    <property type="match status" value="1"/>
</dbReference>
<organism evidence="2 3">
    <name type="scientific">Ramlibacter tataouinensis</name>
    <dbReference type="NCBI Taxonomy" id="94132"/>
    <lineage>
        <taxon>Bacteria</taxon>
        <taxon>Pseudomonadati</taxon>
        <taxon>Pseudomonadota</taxon>
        <taxon>Betaproteobacteria</taxon>
        <taxon>Burkholderiales</taxon>
        <taxon>Comamonadaceae</taxon>
        <taxon>Ramlibacter</taxon>
    </lineage>
</organism>
<dbReference type="PANTHER" id="PTHR35271">
    <property type="entry name" value="ABC TRANSPORTER, SUBSTRATE-BINDING LIPOPROTEIN-RELATED"/>
    <property type="match status" value="1"/>
</dbReference>
<dbReference type="CDD" id="cd06325">
    <property type="entry name" value="PBP1_ABC_unchar_transporter"/>
    <property type="match status" value="1"/>
</dbReference>
<feature type="chain" id="PRO_5007449927" description="ABC transporter substrate-binding protein" evidence="1">
    <location>
        <begin position="21"/>
        <end position="329"/>
    </location>
</feature>
<dbReference type="EMBL" id="CP010951">
    <property type="protein sequence ID" value="AMO25300.1"/>
    <property type="molecule type" value="Genomic_DNA"/>
</dbReference>
<dbReference type="Proteomes" id="UP000070433">
    <property type="component" value="Chromosome"/>
</dbReference>
<protein>
    <recommendedName>
        <fullName evidence="4">ABC transporter substrate-binding protein</fullName>
    </recommendedName>
</protein>